<dbReference type="AlphaFoldDB" id="J7S5R2"/>
<feature type="chain" id="PRO_5003797446" description="FAS1 domain-containing protein" evidence="2">
    <location>
        <begin position="22"/>
        <end position="225"/>
    </location>
</feature>
<sequence length="225" mass="24696">MRLPSLFSQLPLLLLPLLAHAAHDDQLPLDSPAHIMRPTSSGDHQDYTYKPTTYSQPTLADLLTIEPRASIFFSYARETAALSTLFADVNGRSTVLVPTNRAVMALARKPRLGADMFSSMDRHQGPTPPDSGVILPEAEFDTLSRENVERWVSAHIIPKSPISLLDPPTHATLLAGKNVSFRFVGGDEGAGEWARVRLEDDVRLVDMKEAVNGVIYVIDGTVKLD</sequence>
<feature type="signal peptide" evidence="2">
    <location>
        <begin position="1"/>
        <end position="21"/>
    </location>
</feature>
<dbReference type="Gene3D" id="2.30.180.10">
    <property type="entry name" value="FAS1 domain"/>
    <property type="match status" value="1"/>
</dbReference>
<dbReference type="PANTHER" id="PTHR28156:SF1">
    <property type="entry name" value="FAS1 DOMAIN-CONTAINING PROTEIN YDR262W"/>
    <property type="match status" value="1"/>
</dbReference>
<dbReference type="InterPro" id="IPR040200">
    <property type="entry name" value="Mug57-like"/>
</dbReference>
<dbReference type="STRING" id="599839.J7S5R2"/>
<evidence type="ECO:0000259" key="3">
    <source>
        <dbReference type="PROSITE" id="PS50213"/>
    </source>
</evidence>
<dbReference type="HOGENOM" id="CLU_101498_0_0_1"/>
<reference evidence="4 5" key="1">
    <citation type="journal article" date="2012" name="Appl. Environ. Microbiol.">
        <title>Short-read sequencing for genomic analysis of the brown rot fungus Fibroporia radiculosa.</title>
        <authorList>
            <person name="Tang J.D."/>
            <person name="Perkins A.D."/>
            <person name="Sonstegard T.S."/>
            <person name="Schroeder S.G."/>
            <person name="Burgess S.C."/>
            <person name="Diehl S.V."/>
        </authorList>
    </citation>
    <scope>NUCLEOTIDE SEQUENCE [LARGE SCALE GENOMIC DNA]</scope>
    <source>
        <strain evidence="4 5">TFFH 294</strain>
    </source>
</reference>
<dbReference type="InterPro" id="IPR036378">
    <property type="entry name" value="FAS1_dom_sf"/>
</dbReference>
<evidence type="ECO:0000256" key="2">
    <source>
        <dbReference type="SAM" id="SignalP"/>
    </source>
</evidence>
<dbReference type="PANTHER" id="PTHR28156">
    <property type="entry name" value="FAS1 DOMAIN-CONTAINING PROTEIN YDR262W"/>
    <property type="match status" value="1"/>
</dbReference>
<name>J7S5R2_9APHY</name>
<gene>
    <name evidence="4" type="ORF">FIBRA_00158</name>
</gene>
<evidence type="ECO:0000313" key="5">
    <source>
        <dbReference type="Proteomes" id="UP000006352"/>
    </source>
</evidence>
<dbReference type="EMBL" id="HE796869">
    <property type="protein sequence ID" value="CCL98164.1"/>
    <property type="molecule type" value="Genomic_DNA"/>
</dbReference>
<dbReference type="InterPro" id="IPR000782">
    <property type="entry name" value="FAS1_domain"/>
</dbReference>
<organism evidence="4 5">
    <name type="scientific">Fibroporia radiculosa</name>
    <dbReference type="NCBI Taxonomy" id="599839"/>
    <lineage>
        <taxon>Eukaryota</taxon>
        <taxon>Fungi</taxon>
        <taxon>Dikarya</taxon>
        <taxon>Basidiomycota</taxon>
        <taxon>Agaricomycotina</taxon>
        <taxon>Agaricomycetes</taxon>
        <taxon>Polyporales</taxon>
        <taxon>Fibroporiaceae</taxon>
        <taxon>Fibroporia</taxon>
    </lineage>
</organism>
<dbReference type="RefSeq" id="XP_012177447.1">
    <property type="nucleotide sequence ID" value="XM_012322057.1"/>
</dbReference>
<evidence type="ECO:0000256" key="1">
    <source>
        <dbReference type="ARBA" id="ARBA00022729"/>
    </source>
</evidence>
<dbReference type="InParanoid" id="J7S5R2"/>
<keyword evidence="1 2" id="KW-0732">Signal</keyword>
<keyword evidence="5" id="KW-1185">Reference proteome</keyword>
<accession>J7S5R2</accession>
<proteinExistence type="predicted"/>
<dbReference type="Proteomes" id="UP000006352">
    <property type="component" value="Unassembled WGS sequence"/>
</dbReference>
<dbReference type="GeneID" id="24093075"/>
<protein>
    <recommendedName>
        <fullName evidence="3">FAS1 domain-containing protein</fullName>
    </recommendedName>
</protein>
<dbReference type="OrthoDB" id="5551751at2759"/>
<feature type="domain" description="FAS1" evidence="3">
    <location>
        <begin position="56"/>
        <end position="222"/>
    </location>
</feature>
<dbReference type="PROSITE" id="PS50213">
    <property type="entry name" value="FAS1"/>
    <property type="match status" value="1"/>
</dbReference>
<evidence type="ECO:0000313" key="4">
    <source>
        <dbReference type="EMBL" id="CCL98164.1"/>
    </source>
</evidence>
<dbReference type="SUPFAM" id="SSF82153">
    <property type="entry name" value="FAS1 domain"/>
    <property type="match status" value="1"/>
</dbReference>